<comment type="caution">
    <text evidence="1">The sequence shown here is derived from an EMBL/GenBank/DDBJ whole genome shotgun (WGS) entry which is preliminary data.</text>
</comment>
<protein>
    <submittedName>
        <fullName evidence="1">Uncharacterized protein</fullName>
    </submittedName>
</protein>
<accession>A0A5B7K760</accession>
<reference evidence="1 2" key="1">
    <citation type="submission" date="2019-05" db="EMBL/GenBank/DDBJ databases">
        <title>Another draft genome of Portunus trituberculatus and its Hox gene families provides insights of decapod evolution.</title>
        <authorList>
            <person name="Jeong J.-H."/>
            <person name="Song I."/>
            <person name="Kim S."/>
            <person name="Choi T."/>
            <person name="Kim D."/>
            <person name="Ryu S."/>
            <person name="Kim W."/>
        </authorList>
    </citation>
    <scope>NUCLEOTIDE SEQUENCE [LARGE SCALE GENOMIC DNA]</scope>
    <source>
        <tissue evidence="1">Muscle</tissue>
    </source>
</reference>
<gene>
    <name evidence="1" type="ORF">E2C01_096499</name>
</gene>
<name>A0A5B7K760_PORTR</name>
<dbReference type="Proteomes" id="UP000324222">
    <property type="component" value="Unassembled WGS sequence"/>
</dbReference>
<sequence>MVVVVVVVHPPFLIHSFVSCHKSQVDRFLEVFNNLPPSTINTLCYPAMCLIQYSFCGSGGGGGDGDGVPLCTV</sequence>
<proteinExistence type="predicted"/>
<keyword evidence="2" id="KW-1185">Reference proteome</keyword>
<evidence type="ECO:0000313" key="2">
    <source>
        <dbReference type="Proteomes" id="UP000324222"/>
    </source>
</evidence>
<evidence type="ECO:0000313" key="1">
    <source>
        <dbReference type="EMBL" id="MPD00989.1"/>
    </source>
</evidence>
<organism evidence="1 2">
    <name type="scientific">Portunus trituberculatus</name>
    <name type="common">Swimming crab</name>
    <name type="synonym">Neptunus trituberculatus</name>
    <dbReference type="NCBI Taxonomy" id="210409"/>
    <lineage>
        <taxon>Eukaryota</taxon>
        <taxon>Metazoa</taxon>
        <taxon>Ecdysozoa</taxon>
        <taxon>Arthropoda</taxon>
        <taxon>Crustacea</taxon>
        <taxon>Multicrustacea</taxon>
        <taxon>Malacostraca</taxon>
        <taxon>Eumalacostraca</taxon>
        <taxon>Eucarida</taxon>
        <taxon>Decapoda</taxon>
        <taxon>Pleocyemata</taxon>
        <taxon>Brachyura</taxon>
        <taxon>Eubrachyura</taxon>
        <taxon>Portunoidea</taxon>
        <taxon>Portunidae</taxon>
        <taxon>Portuninae</taxon>
        <taxon>Portunus</taxon>
    </lineage>
</organism>
<dbReference type="EMBL" id="VSRR010125288">
    <property type="protein sequence ID" value="MPD00989.1"/>
    <property type="molecule type" value="Genomic_DNA"/>
</dbReference>
<dbReference type="AlphaFoldDB" id="A0A5B7K760"/>